<organism evidence="1 2">
    <name type="scientific">Hymenobacter ginsengisoli</name>
    <dbReference type="NCBI Taxonomy" id="1051626"/>
    <lineage>
        <taxon>Bacteria</taxon>
        <taxon>Pseudomonadati</taxon>
        <taxon>Bacteroidota</taxon>
        <taxon>Cytophagia</taxon>
        <taxon>Cytophagales</taxon>
        <taxon>Hymenobacteraceae</taxon>
        <taxon>Hymenobacter</taxon>
    </lineage>
</organism>
<keyword evidence="2" id="KW-1185">Reference proteome</keyword>
<sequence length="98" mass="11040">MPSPFSYPPLMHTAKIDLTLEPAGRRIAFSKEMLEVAHLFRRVGGEASPWQRLAVNTRSPYLDTDTFAPGTLLEYYVQHETQHGDEEARSHVVSTTLA</sequence>
<dbReference type="EMBL" id="BAABGQ010000009">
    <property type="protein sequence ID" value="GAA4506746.1"/>
    <property type="molecule type" value="Genomic_DNA"/>
</dbReference>
<protein>
    <submittedName>
        <fullName evidence="1">Uncharacterized protein</fullName>
    </submittedName>
</protein>
<accession>A0ABP8QQX1</accession>
<reference evidence="2" key="1">
    <citation type="journal article" date="2019" name="Int. J. Syst. Evol. Microbiol.">
        <title>The Global Catalogue of Microorganisms (GCM) 10K type strain sequencing project: providing services to taxonomists for standard genome sequencing and annotation.</title>
        <authorList>
            <consortium name="The Broad Institute Genomics Platform"/>
            <consortium name="The Broad Institute Genome Sequencing Center for Infectious Disease"/>
            <person name="Wu L."/>
            <person name="Ma J."/>
        </authorList>
    </citation>
    <scope>NUCLEOTIDE SEQUENCE [LARGE SCALE GENOMIC DNA]</scope>
    <source>
        <strain evidence="2">JCM 17841</strain>
    </source>
</reference>
<evidence type="ECO:0000313" key="2">
    <source>
        <dbReference type="Proteomes" id="UP001501243"/>
    </source>
</evidence>
<name>A0ABP8QQX1_9BACT</name>
<proteinExistence type="predicted"/>
<evidence type="ECO:0000313" key="1">
    <source>
        <dbReference type="EMBL" id="GAA4506746.1"/>
    </source>
</evidence>
<comment type="caution">
    <text evidence="1">The sequence shown here is derived from an EMBL/GenBank/DDBJ whole genome shotgun (WGS) entry which is preliminary data.</text>
</comment>
<dbReference type="Proteomes" id="UP001501243">
    <property type="component" value="Unassembled WGS sequence"/>
</dbReference>
<gene>
    <name evidence="1" type="ORF">GCM10023172_36380</name>
</gene>